<protein>
    <submittedName>
        <fullName evidence="1">Uncharacterized protein</fullName>
    </submittedName>
</protein>
<accession>A0ACC2NM08</accession>
<dbReference type="EMBL" id="CM056743">
    <property type="protein sequence ID" value="KAJ8672156.1"/>
    <property type="molecule type" value="Genomic_DNA"/>
</dbReference>
<evidence type="ECO:0000313" key="2">
    <source>
        <dbReference type="Proteomes" id="UP001239111"/>
    </source>
</evidence>
<gene>
    <name evidence="1" type="ORF">QAD02_003415</name>
</gene>
<keyword evidence="2" id="KW-1185">Reference proteome</keyword>
<organism evidence="1 2">
    <name type="scientific">Eretmocerus hayati</name>
    <dbReference type="NCBI Taxonomy" id="131215"/>
    <lineage>
        <taxon>Eukaryota</taxon>
        <taxon>Metazoa</taxon>
        <taxon>Ecdysozoa</taxon>
        <taxon>Arthropoda</taxon>
        <taxon>Hexapoda</taxon>
        <taxon>Insecta</taxon>
        <taxon>Pterygota</taxon>
        <taxon>Neoptera</taxon>
        <taxon>Endopterygota</taxon>
        <taxon>Hymenoptera</taxon>
        <taxon>Apocrita</taxon>
        <taxon>Proctotrupomorpha</taxon>
        <taxon>Chalcidoidea</taxon>
        <taxon>Aphelinidae</taxon>
        <taxon>Aphelininae</taxon>
        <taxon>Eretmocerus</taxon>
    </lineage>
</organism>
<name>A0ACC2NM08_9HYME</name>
<sequence length="640" mass="73836">MPMQVDTEVVPLGPKTGLNENIYKNPQEKQSTSESLDHLYMKSAIANDKERDTSNKLMVDLFSKPHTYPEGVFSLTKNVGGIEFVPKNFNRLQPDMEFDDHIINGFASVMSEVARSKGTPIMILSTQLSTMLIIEGSFSVGYKRWAVKFDLPSYKTWLLPVHISFGKDQGHWTLFVISFQYKTIYYLDSLHNLPETMWIQRIMKFIQMFKRENIEWDEWDYVIPNDIPSQKSKLSRNNCGTHVCCAMYTICTGTYHPYVEGEMNNVRKAIAFVLATTDVQEAKPSVRIDRKSPLPGGKNTQLCIKDEHNINTRIHTSLGENFPTIRILSAIHHTSLIHSKPRKKPKNYKYGKKSKVPVGLVDNNIMWTTFIESIVKDYKNLEKNFWSRAAAEQKLRNYYPDIRKKTMDHYVLYLKNHREKILGDIESKEMFPNITLESPMRETMCERATKLAHGIVATMLELNSRKLDVRYVLNNHTLRVIRHMDAELDPLIHKDYIKWYGSLNQDFLLEQIEKSELLRQQDLAENGDALQNERIATEDMAIVENVAQEPCITFSSTNVEDNTFEICDGPRERDFVGESQRVQATHEIMVKGSQGKLGSDDDIPATNALRRSQRRIKNNFNKLCLCGLRIFETPLFSGRA</sequence>
<comment type="caution">
    <text evidence="1">The sequence shown here is derived from an EMBL/GenBank/DDBJ whole genome shotgun (WGS) entry which is preliminary data.</text>
</comment>
<evidence type="ECO:0000313" key="1">
    <source>
        <dbReference type="EMBL" id="KAJ8672156.1"/>
    </source>
</evidence>
<reference evidence="1" key="1">
    <citation type="submission" date="2023-04" db="EMBL/GenBank/DDBJ databases">
        <title>A chromosome-level genome assembly of the parasitoid wasp Eretmocerus hayati.</title>
        <authorList>
            <person name="Zhong Y."/>
            <person name="Liu S."/>
            <person name="Liu Y."/>
        </authorList>
    </citation>
    <scope>NUCLEOTIDE SEQUENCE</scope>
    <source>
        <strain evidence="1">ZJU_SS_LIU_2023</strain>
    </source>
</reference>
<dbReference type="Proteomes" id="UP001239111">
    <property type="component" value="Chromosome 3"/>
</dbReference>
<proteinExistence type="predicted"/>